<evidence type="ECO:0000313" key="2">
    <source>
        <dbReference type="EnsemblMetazoa" id="CJA12604b.1"/>
    </source>
</evidence>
<dbReference type="AlphaFoldDB" id="A0A8R1HW17"/>
<name>A0A8R1HW17_CAEJA</name>
<dbReference type="Proteomes" id="UP000005237">
    <property type="component" value="Unassembled WGS sequence"/>
</dbReference>
<sequence length="305" mass="34465">MKPSSSKSRRQYHTLTNMPYGRPQSDSRRLVLSPTLFSPPRLSKSHAKDVQSSVGQPGRRNLKRVDAHARNLIDWNQHGHGTDSSFLQAEHPNHDYFQEEYDSVSEDSDMFATEHEEDLNNNNQKIPSSSYNKWIPAGLYEKSTHTFKAKKQTDFYEVLKLAESPELKGGAMQELCLSVAFCLARSGKLERSSPTTINARLEASHIFNVSDAQKCDKTVELPGGKQVRISSLIKPSMTSSWIGKTIEKSIGLSTIDILSEIRLRDEFFELYAFPDSNRHTLYPKVEAQFVDALAMCLHVGFGVKR</sequence>
<keyword evidence="3" id="KW-1185">Reference proteome</keyword>
<feature type="region of interest" description="Disordered" evidence="1">
    <location>
        <begin position="1"/>
        <end position="60"/>
    </location>
</feature>
<reference evidence="2" key="2">
    <citation type="submission" date="2022-06" db="UniProtKB">
        <authorList>
            <consortium name="EnsemblMetazoa"/>
        </authorList>
    </citation>
    <scope>IDENTIFICATION</scope>
    <source>
        <strain evidence="2">DF5081</strain>
    </source>
</reference>
<reference evidence="3" key="1">
    <citation type="submission" date="2010-08" db="EMBL/GenBank/DDBJ databases">
        <authorList>
            <consortium name="Caenorhabditis japonica Sequencing Consortium"/>
            <person name="Wilson R.K."/>
        </authorList>
    </citation>
    <scope>NUCLEOTIDE SEQUENCE [LARGE SCALE GENOMIC DNA]</scope>
    <source>
        <strain evidence="3">DF5081</strain>
    </source>
</reference>
<evidence type="ECO:0000313" key="3">
    <source>
        <dbReference type="Proteomes" id="UP000005237"/>
    </source>
</evidence>
<dbReference type="EnsemblMetazoa" id="CJA12604b.1">
    <property type="protein sequence ID" value="CJA12604b.1"/>
    <property type="gene ID" value="WBGene00131808"/>
</dbReference>
<protein>
    <submittedName>
        <fullName evidence="2">Uncharacterized protein</fullName>
    </submittedName>
</protein>
<evidence type="ECO:0000256" key="1">
    <source>
        <dbReference type="SAM" id="MobiDB-lite"/>
    </source>
</evidence>
<organism evidence="2 3">
    <name type="scientific">Caenorhabditis japonica</name>
    <dbReference type="NCBI Taxonomy" id="281687"/>
    <lineage>
        <taxon>Eukaryota</taxon>
        <taxon>Metazoa</taxon>
        <taxon>Ecdysozoa</taxon>
        <taxon>Nematoda</taxon>
        <taxon>Chromadorea</taxon>
        <taxon>Rhabditida</taxon>
        <taxon>Rhabditina</taxon>
        <taxon>Rhabditomorpha</taxon>
        <taxon>Rhabditoidea</taxon>
        <taxon>Rhabditidae</taxon>
        <taxon>Peloderinae</taxon>
        <taxon>Caenorhabditis</taxon>
    </lineage>
</organism>
<proteinExistence type="predicted"/>
<accession>A0A8R1HW17</accession>
<dbReference type="PANTHER" id="PTHR22921:SF27">
    <property type="entry name" value="C2H2-TYPE DOMAIN-CONTAINING PROTEIN-RELATED"/>
    <property type="match status" value="1"/>
</dbReference>
<dbReference type="PANTHER" id="PTHR22921">
    <property type="entry name" value="PROTEIN CBG20088-RELATED"/>
    <property type="match status" value="1"/>
</dbReference>